<name>A0A166CWT9_9AGAM</name>
<evidence type="ECO:0000313" key="2">
    <source>
        <dbReference type="Proteomes" id="UP000076532"/>
    </source>
</evidence>
<evidence type="ECO:0000313" key="1">
    <source>
        <dbReference type="EMBL" id="KZP14078.1"/>
    </source>
</evidence>
<dbReference type="AlphaFoldDB" id="A0A166CWT9"/>
<dbReference type="EMBL" id="KV417623">
    <property type="protein sequence ID" value="KZP14078.1"/>
    <property type="molecule type" value="Genomic_DNA"/>
</dbReference>
<proteinExistence type="predicted"/>
<keyword evidence="2" id="KW-1185">Reference proteome</keyword>
<reference evidence="1 2" key="1">
    <citation type="journal article" date="2016" name="Mol. Biol. Evol.">
        <title>Comparative Genomics of Early-Diverging Mushroom-Forming Fungi Provides Insights into the Origins of Lignocellulose Decay Capabilities.</title>
        <authorList>
            <person name="Nagy L.G."/>
            <person name="Riley R."/>
            <person name="Tritt A."/>
            <person name="Adam C."/>
            <person name="Daum C."/>
            <person name="Floudas D."/>
            <person name="Sun H."/>
            <person name="Yadav J.S."/>
            <person name="Pangilinan J."/>
            <person name="Larsson K.H."/>
            <person name="Matsuura K."/>
            <person name="Barry K."/>
            <person name="Labutti K."/>
            <person name="Kuo R."/>
            <person name="Ohm R.A."/>
            <person name="Bhattacharya S.S."/>
            <person name="Shirouzu T."/>
            <person name="Yoshinaga Y."/>
            <person name="Martin F.M."/>
            <person name="Grigoriev I.V."/>
            <person name="Hibbett D.S."/>
        </authorList>
    </citation>
    <scope>NUCLEOTIDE SEQUENCE [LARGE SCALE GENOMIC DNA]</scope>
    <source>
        <strain evidence="1 2">CBS 109695</strain>
    </source>
</reference>
<dbReference type="OrthoDB" id="276546at2759"/>
<protein>
    <submittedName>
        <fullName evidence="1">Uncharacterized protein</fullName>
    </submittedName>
</protein>
<gene>
    <name evidence="1" type="ORF">FIBSPDRAFT_868686</name>
</gene>
<organism evidence="1 2">
    <name type="scientific">Athelia psychrophila</name>
    <dbReference type="NCBI Taxonomy" id="1759441"/>
    <lineage>
        <taxon>Eukaryota</taxon>
        <taxon>Fungi</taxon>
        <taxon>Dikarya</taxon>
        <taxon>Basidiomycota</taxon>
        <taxon>Agaricomycotina</taxon>
        <taxon>Agaricomycetes</taxon>
        <taxon>Agaricomycetidae</taxon>
        <taxon>Atheliales</taxon>
        <taxon>Atheliaceae</taxon>
        <taxon>Athelia</taxon>
    </lineage>
</organism>
<accession>A0A166CWT9</accession>
<sequence length="70" mass="7538">MSHPGPQFGHIVSTIHDLYPDFVYVHVAEPRVNGHADRGTIPAYQLQERDALYGLLAPSRSPAPAGMAGS</sequence>
<dbReference type="Proteomes" id="UP000076532">
    <property type="component" value="Unassembled WGS sequence"/>
</dbReference>